<organism evidence="3 4">
    <name type="scientific">Cryobacterium serini</name>
    <dbReference type="NCBI Taxonomy" id="1259201"/>
    <lineage>
        <taxon>Bacteria</taxon>
        <taxon>Bacillati</taxon>
        <taxon>Actinomycetota</taxon>
        <taxon>Actinomycetes</taxon>
        <taxon>Micrococcales</taxon>
        <taxon>Microbacteriaceae</taxon>
        <taxon>Cryobacterium</taxon>
    </lineage>
</organism>
<comment type="similarity">
    <text evidence="1">Belongs to the HAD-like hydrolase superfamily. S-2-haloalkanoic acid dehalogenase family.</text>
</comment>
<keyword evidence="2" id="KW-0378">Hydrolase</keyword>
<dbReference type="PANTHER" id="PTHR43316:SF3">
    <property type="entry name" value="HALOACID DEHALOGENASE, TYPE II (AFU_ORTHOLOGUE AFUA_2G07750)-RELATED"/>
    <property type="match status" value="1"/>
</dbReference>
<dbReference type="InterPro" id="IPR006439">
    <property type="entry name" value="HAD-SF_hydro_IA"/>
</dbReference>
<dbReference type="SFLD" id="SFLDG01129">
    <property type="entry name" value="C1.5:_HAD__Beta-PGM__Phosphata"/>
    <property type="match status" value="1"/>
</dbReference>
<dbReference type="Gene3D" id="1.10.150.240">
    <property type="entry name" value="Putative phosphatase, domain 2"/>
    <property type="match status" value="1"/>
</dbReference>
<accession>A0A4R9BVV9</accession>
<dbReference type="NCBIfam" id="TIGR01428">
    <property type="entry name" value="HAD_type_II"/>
    <property type="match status" value="1"/>
</dbReference>
<dbReference type="InterPro" id="IPR036412">
    <property type="entry name" value="HAD-like_sf"/>
</dbReference>
<name>A0A4R9BVV9_9MICO</name>
<reference evidence="3 4" key="1">
    <citation type="submission" date="2019-03" db="EMBL/GenBank/DDBJ databases">
        <title>Genomics of glacier-inhabiting Cryobacterium strains.</title>
        <authorList>
            <person name="Liu Q."/>
            <person name="Xin Y.-H."/>
        </authorList>
    </citation>
    <scope>NUCLEOTIDE SEQUENCE [LARGE SCALE GENOMIC DNA]</scope>
    <source>
        <strain evidence="3 4">Sr54</strain>
    </source>
</reference>
<proteinExistence type="inferred from homology"/>
<dbReference type="InterPro" id="IPR006328">
    <property type="entry name" value="2-HAD"/>
</dbReference>
<dbReference type="InterPro" id="IPR051540">
    <property type="entry name" value="S-2-haloacid_dehalogenase"/>
</dbReference>
<dbReference type="Proteomes" id="UP000297626">
    <property type="component" value="Unassembled WGS sequence"/>
</dbReference>
<dbReference type="SUPFAM" id="SSF56784">
    <property type="entry name" value="HAD-like"/>
    <property type="match status" value="1"/>
</dbReference>
<sequence length="224" mass="24028">MNAAMPVIVFDVNETLSDMSPMENRFVEVGAPGYLARIWFAALLRDGFALAASGGSERFSVVGAEILRALFRDVTLTSTVDEAISHVLDGLGALKLHPDVADGVRALKDAGCRLATLSNGSAQLAQNMLTAAAIRTDFDALLTVEDAPQWKPVGSAYRYAAEALGVRPADMLLVAVHPWDIHGAAQAGLRTAWLNRNDALYPSYFATPDYTVPKLSELAERLLA</sequence>
<protein>
    <submittedName>
        <fullName evidence="3">Haloacid dehalogenase type II</fullName>
    </submittedName>
</protein>
<dbReference type="InterPro" id="IPR023214">
    <property type="entry name" value="HAD_sf"/>
</dbReference>
<dbReference type="GO" id="GO:0019120">
    <property type="term" value="F:hydrolase activity, acting on acid halide bonds, in C-halide compounds"/>
    <property type="evidence" value="ECO:0007669"/>
    <property type="project" value="InterPro"/>
</dbReference>
<dbReference type="Gene3D" id="3.40.50.1000">
    <property type="entry name" value="HAD superfamily/HAD-like"/>
    <property type="match status" value="1"/>
</dbReference>
<dbReference type="PANTHER" id="PTHR43316">
    <property type="entry name" value="HYDROLASE, HALOACID DELAHOGENASE-RELATED"/>
    <property type="match status" value="1"/>
</dbReference>
<evidence type="ECO:0000256" key="1">
    <source>
        <dbReference type="ARBA" id="ARBA00008106"/>
    </source>
</evidence>
<dbReference type="PRINTS" id="PR00413">
    <property type="entry name" value="HADHALOGNASE"/>
</dbReference>
<keyword evidence="4" id="KW-1185">Reference proteome</keyword>
<dbReference type="RefSeq" id="WP_134526922.1">
    <property type="nucleotide sequence ID" value="NZ_SOHN01000005.1"/>
</dbReference>
<gene>
    <name evidence="3" type="ORF">E3T51_02075</name>
</gene>
<dbReference type="InterPro" id="IPR023198">
    <property type="entry name" value="PGP-like_dom2"/>
</dbReference>
<evidence type="ECO:0000256" key="2">
    <source>
        <dbReference type="ARBA" id="ARBA00022801"/>
    </source>
</evidence>
<dbReference type="Pfam" id="PF00702">
    <property type="entry name" value="Hydrolase"/>
    <property type="match status" value="1"/>
</dbReference>
<dbReference type="EMBL" id="SOHN01000005">
    <property type="protein sequence ID" value="TFD90747.1"/>
    <property type="molecule type" value="Genomic_DNA"/>
</dbReference>
<dbReference type="AlphaFoldDB" id="A0A4R9BVV9"/>
<dbReference type="SFLD" id="SFLDS00003">
    <property type="entry name" value="Haloacid_Dehalogenase"/>
    <property type="match status" value="1"/>
</dbReference>
<evidence type="ECO:0000313" key="3">
    <source>
        <dbReference type="EMBL" id="TFD90747.1"/>
    </source>
</evidence>
<evidence type="ECO:0000313" key="4">
    <source>
        <dbReference type="Proteomes" id="UP000297626"/>
    </source>
</evidence>
<comment type="caution">
    <text evidence="3">The sequence shown here is derived from an EMBL/GenBank/DDBJ whole genome shotgun (WGS) entry which is preliminary data.</text>
</comment>